<dbReference type="EMBL" id="QRBI01000105">
    <property type="protein sequence ID" value="RMC14100.1"/>
    <property type="molecule type" value="Genomic_DNA"/>
</dbReference>
<dbReference type="Proteomes" id="UP000269221">
    <property type="component" value="Unassembled WGS sequence"/>
</dbReference>
<gene>
    <name evidence="1" type="ORF">DUI87_09188</name>
</gene>
<name>A0A3M0KTL5_HIRRU</name>
<sequence>MRSGQRVALILRVEFRDCKHSVIRFIAVRSFPETLYYVLLFCDWDMWKDQLFMVKAGLFEARLVYPLKIRWVEVDGESESKAETAEGDEVVVFALAVGLAGWIHHSPEEN</sequence>
<organism evidence="1 2">
    <name type="scientific">Hirundo rustica rustica</name>
    <dbReference type="NCBI Taxonomy" id="333673"/>
    <lineage>
        <taxon>Eukaryota</taxon>
        <taxon>Metazoa</taxon>
        <taxon>Chordata</taxon>
        <taxon>Craniata</taxon>
        <taxon>Vertebrata</taxon>
        <taxon>Euteleostomi</taxon>
        <taxon>Archelosauria</taxon>
        <taxon>Archosauria</taxon>
        <taxon>Dinosauria</taxon>
        <taxon>Saurischia</taxon>
        <taxon>Theropoda</taxon>
        <taxon>Coelurosauria</taxon>
        <taxon>Aves</taxon>
        <taxon>Neognathae</taxon>
        <taxon>Neoaves</taxon>
        <taxon>Telluraves</taxon>
        <taxon>Australaves</taxon>
        <taxon>Passeriformes</taxon>
        <taxon>Sylvioidea</taxon>
        <taxon>Hirundinidae</taxon>
        <taxon>Hirundo</taxon>
    </lineage>
</organism>
<comment type="caution">
    <text evidence="1">The sequence shown here is derived from an EMBL/GenBank/DDBJ whole genome shotgun (WGS) entry which is preliminary data.</text>
</comment>
<reference evidence="1 2" key="1">
    <citation type="submission" date="2018-07" db="EMBL/GenBank/DDBJ databases">
        <title>A high quality draft genome assembly of the barn swallow (H. rustica rustica).</title>
        <authorList>
            <person name="Formenti G."/>
            <person name="Chiara M."/>
            <person name="Poveda L."/>
            <person name="Francoijs K.-J."/>
            <person name="Bonisoli-Alquati A."/>
            <person name="Canova L."/>
            <person name="Gianfranceschi L."/>
            <person name="Horner D.S."/>
            <person name="Saino N."/>
        </authorList>
    </citation>
    <scope>NUCLEOTIDE SEQUENCE [LARGE SCALE GENOMIC DNA]</scope>
    <source>
        <strain evidence="1">Chelidonia</strain>
        <tissue evidence="1">Blood</tissue>
    </source>
</reference>
<proteinExistence type="predicted"/>
<evidence type="ECO:0000313" key="2">
    <source>
        <dbReference type="Proteomes" id="UP000269221"/>
    </source>
</evidence>
<protein>
    <submittedName>
        <fullName evidence="1">Uncharacterized protein</fullName>
    </submittedName>
</protein>
<accession>A0A3M0KTL5</accession>
<dbReference type="AlphaFoldDB" id="A0A3M0KTL5"/>
<evidence type="ECO:0000313" key="1">
    <source>
        <dbReference type="EMBL" id="RMC14100.1"/>
    </source>
</evidence>
<keyword evidence="2" id="KW-1185">Reference proteome</keyword>